<dbReference type="PANTHER" id="PTHR38595:SF1">
    <property type="entry name" value="TYPE VI SECRETION SYSTEM COMPONENT TSSE1"/>
    <property type="match status" value="1"/>
</dbReference>
<comment type="caution">
    <text evidence="2">The sequence shown here is derived from an EMBL/GenBank/DDBJ whole genome shotgun (WGS) entry which is preliminary data.</text>
</comment>
<dbReference type="NCBIfam" id="TIGR03357">
    <property type="entry name" value="VI_zyme"/>
    <property type="match status" value="1"/>
</dbReference>
<dbReference type="InterPro" id="IPR017737">
    <property type="entry name" value="TssE1-like"/>
</dbReference>
<gene>
    <name evidence="2" type="primary">tssE</name>
    <name evidence="2" type="ORF">HND93_34980</name>
</gene>
<accession>A0ABX2TMK6</accession>
<dbReference type="EMBL" id="JABFDB010000047">
    <property type="protein sequence ID" value="NYZ24936.1"/>
    <property type="molecule type" value="Genomic_DNA"/>
</dbReference>
<evidence type="ECO:0000313" key="2">
    <source>
        <dbReference type="EMBL" id="NYZ24936.1"/>
    </source>
</evidence>
<feature type="domain" description="IraD/Gp25-like" evidence="1">
    <location>
        <begin position="36"/>
        <end position="136"/>
    </location>
</feature>
<dbReference type="Gene3D" id="3.10.450.40">
    <property type="match status" value="1"/>
</dbReference>
<dbReference type="InterPro" id="IPR053176">
    <property type="entry name" value="T6SS_TssE1-like"/>
</dbReference>
<keyword evidence="3" id="KW-1185">Reference proteome</keyword>
<sequence length="162" mass="18296">MEKGQPLTLSVFDRLIDDNPDSARDPAPARAQTLADLRGAIRRDLEDLLNTRRRVVGWPDDLTELESSVLNYGVPDILAENLATETRRREVVAQMETAIRRWEPRFLRLSVSLLENSDQTDRTLRFRIEAMIRADPAPEPLVFDSVVDPTSNVVSVTSKARG</sequence>
<organism evidence="2 3">
    <name type="scientific">Azospirillum oleiclasticum</name>
    <dbReference type="NCBI Taxonomy" id="2735135"/>
    <lineage>
        <taxon>Bacteria</taxon>
        <taxon>Pseudomonadati</taxon>
        <taxon>Pseudomonadota</taxon>
        <taxon>Alphaproteobacteria</taxon>
        <taxon>Rhodospirillales</taxon>
        <taxon>Azospirillaceae</taxon>
        <taxon>Azospirillum</taxon>
    </lineage>
</organism>
<protein>
    <submittedName>
        <fullName evidence="2">Type VI secretion system baseplate subunit TssE</fullName>
    </submittedName>
</protein>
<reference evidence="2 3" key="1">
    <citation type="submission" date="2020-05" db="EMBL/GenBank/DDBJ databases">
        <title>Azospirillum oleiclasticum sp. nov, a nitrogen-fixing and heavy crude oil-emulsifying bacterium isolated from the crude oil of Yumen Oilfield.</title>
        <authorList>
            <person name="Wu D."/>
            <person name="Cai M."/>
            <person name="Zhang X."/>
        </authorList>
    </citation>
    <scope>NUCLEOTIDE SEQUENCE [LARGE SCALE GENOMIC DNA]</scope>
    <source>
        <strain evidence="2 3">ROY-1-1-2</strain>
    </source>
</reference>
<dbReference type="InterPro" id="IPR007048">
    <property type="entry name" value="IraD/Gp25-like"/>
</dbReference>
<evidence type="ECO:0000259" key="1">
    <source>
        <dbReference type="Pfam" id="PF04965"/>
    </source>
</evidence>
<dbReference type="SUPFAM" id="SSF160719">
    <property type="entry name" value="gpW/gp25-like"/>
    <property type="match status" value="1"/>
</dbReference>
<evidence type="ECO:0000313" key="3">
    <source>
        <dbReference type="Proteomes" id="UP000584642"/>
    </source>
</evidence>
<dbReference type="Proteomes" id="UP000584642">
    <property type="component" value="Unassembled WGS sequence"/>
</dbReference>
<dbReference type="PANTHER" id="PTHR38595">
    <property type="entry name" value="CYTOPLASMIC PROTEIN-RELATED"/>
    <property type="match status" value="1"/>
</dbReference>
<dbReference type="Pfam" id="PF04965">
    <property type="entry name" value="GPW_gp25"/>
    <property type="match status" value="1"/>
</dbReference>
<name>A0ABX2TMK6_9PROT</name>
<proteinExistence type="predicted"/>